<protein>
    <recommendedName>
        <fullName evidence="3">SnoaL-like domain-containing protein</fullName>
    </recommendedName>
</protein>
<reference evidence="1 2" key="2">
    <citation type="submission" date="2020-03" db="EMBL/GenBank/DDBJ databases">
        <authorList>
            <person name="Ichikawa N."/>
            <person name="Kimura A."/>
            <person name="Kitahashi Y."/>
            <person name="Uohara A."/>
        </authorList>
    </citation>
    <scope>NUCLEOTIDE SEQUENCE [LARGE SCALE GENOMIC DNA]</scope>
    <source>
        <strain evidence="1 2">NBRC 107702</strain>
    </source>
</reference>
<keyword evidence="2" id="KW-1185">Reference proteome</keyword>
<evidence type="ECO:0000313" key="2">
    <source>
        <dbReference type="Proteomes" id="UP000502508"/>
    </source>
</evidence>
<dbReference type="EMBL" id="AP022870">
    <property type="protein sequence ID" value="BCB74497.1"/>
    <property type="molecule type" value="Genomic_DNA"/>
</dbReference>
<sequence length="135" mass="14430">MKAAVGAYRGMWDAYMRVLVAPDPDSPELARYATADALQTLRNGVRQVRDQGLKGEGKFVLSPHVTELAPASTPTKIEIKDCVNTAKSRIVRASPGPAYSDKPGGPSLCLATVERQTDGSWKVTSFGLHEVGTCA</sequence>
<dbReference type="Proteomes" id="UP000502508">
    <property type="component" value="Chromosome"/>
</dbReference>
<organism evidence="1 2">
    <name type="scientific">Phytohabitans flavus</name>
    <dbReference type="NCBI Taxonomy" id="1076124"/>
    <lineage>
        <taxon>Bacteria</taxon>
        <taxon>Bacillati</taxon>
        <taxon>Actinomycetota</taxon>
        <taxon>Actinomycetes</taxon>
        <taxon>Micromonosporales</taxon>
        <taxon>Micromonosporaceae</taxon>
    </lineage>
</organism>
<evidence type="ECO:0000313" key="1">
    <source>
        <dbReference type="EMBL" id="BCB74497.1"/>
    </source>
</evidence>
<reference evidence="1 2" key="1">
    <citation type="submission" date="2020-03" db="EMBL/GenBank/DDBJ databases">
        <title>Whole genome shotgun sequence of Phytohabitans flavus NBRC 107702.</title>
        <authorList>
            <person name="Komaki H."/>
            <person name="Tamura T."/>
        </authorList>
    </citation>
    <scope>NUCLEOTIDE SEQUENCE [LARGE SCALE GENOMIC DNA]</scope>
    <source>
        <strain evidence="1 2">NBRC 107702</strain>
    </source>
</reference>
<evidence type="ECO:0008006" key="3">
    <source>
        <dbReference type="Google" id="ProtNLM"/>
    </source>
</evidence>
<proteinExistence type="predicted"/>
<gene>
    <name evidence="1" type="ORF">Pflav_009070</name>
</gene>
<dbReference type="AlphaFoldDB" id="A0A6F8XL07"/>
<accession>A0A6F8XL07</accession>
<name>A0A6F8XL07_9ACTN</name>
<dbReference type="RefSeq" id="WP_173033901.1">
    <property type="nucleotide sequence ID" value="NZ_AP022870.1"/>
</dbReference>
<dbReference type="KEGG" id="pfla:Pflav_009070"/>